<keyword evidence="3" id="KW-1185">Reference proteome</keyword>
<protein>
    <recommendedName>
        <fullName evidence="4">PH domain-containing protein</fullName>
    </recommendedName>
</protein>
<dbReference type="RefSeq" id="XP_046119265.1">
    <property type="nucleotide sequence ID" value="XM_046265969.1"/>
</dbReference>
<feature type="compositionally biased region" description="Polar residues" evidence="1">
    <location>
        <begin position="42"/>
        <end position="56"/>
    </location>
</feature>
<feature type="region of interest" description="Disordered" evidence="1">
    <location>
        <begin position="481"/>
        <end position="533"/>
    </location>
</feature>
<feature type="compositionally biased region" description="Low complexity" evidence="1">
    <location>
        <begin position="569"/>
        <end position="582"/>
    </location>
</feature>
<feature type="compositionally biased region" description="Basic and acidic residues" evidence="1">
    <location>
        <begin position="488"/>
        <end position="498"/>
    </location>
</feature>
<feature type="compositionally biased region" description="Polar residues" evidence="1">
    <location>
        <begin position="215"/>
        <end position="228"/>
    </location>
</feature>
<feature type="region of interest" description="Disordered" evidence="1">
    <location>
        <begin position="300"/>
        <end position="336"/>
    </location>
</feature>
<dbReference type="EMBL" id="MU251251">
    <property type="protein sequence ID" value="KAG9255341.1"/>
    <property type="molecule type" value="Genomic_DNA"/>
</dbReference>
<organism evidence="2 3">
    <name type="scientific">Emericellopsis atlantica</name>
    <dbReference type="NCBI Taxonomy" id="2614577"/>
    <lineage>
        <taxon>Eukaryota</taxon>
        <taxon>Fungi</taxon>
        <taxon>Dikarya</taxon>
        <taxon>Ascomycota</taxon>
        <taxon>Pezizomycotina</taxon>
        <taxon>Sordariomycetes</taxon>
        <taxon>Hypocreomycetidae</taxon>
        <taxon>Hypocreales</taxon>
        <taxon>Bionectriaceae</taxon>
        <taxon>Emericellopsis</taxon>
    </lineage>
</organism>
<feature type="compositionally biased region" description="Low complexity" evidence="1">
    <location>
        <begin position="381"/>
        <end position="393"/>
    </location>
</feature>
<accession>A0A9P7ZNT3</accession>
<proteinExistence type="predicted"/>
<feature type="compositionally biased region" description="Polar residues" evidence="1">
    <location>
        <begin position="499"/>
        <end position="511"/>
    </location>
</feature>
<evidence type="ECO:0000313" key="2">
    <source>
        <dbReference type="EMBL" id="KAG9255341.1"/>
    </source>
</evidence>
<dbReference type="AlphaFoldDB" id="A0A9P7ZNT3"/>
<dbReference type="OrthoDB" id="5379885at2759"/>
<feature type="compositionally biased region" description="Acidic residues" evidence="1">
    <location>
        <begin position="399"/>
        <end position="422"/>
    </location>
</feature>
<feature type="region of interest" description="Disordered" evidence="1">
    <location>
        <begin position="374"/>
        <end position="466"/>
    </location>
</feature>
<feature type="compositionally biased region" description="Polar residues" evidence="1">
    <location>
        <begin position="315"/>
        <end position="330"/>
    </location>
</feature>
<dbReference type="GeneID" id="70296872"/>
<dbReference type="Proteomes" id="UP000887229">
    <property type="component" value="Unassembled WGS sequence"/>
</dbReference>
<feature type="compositionally biased region" description="Basic and acidic residues" evidence="1">
    <location>
        <begin position="586"/>
        <end position="595"/>
    </location>
</feature>
<sequence>MDSLQGWLMVPPDRGQILNRAVWKSRFVHVGRRPALVREHQPSASYSQIMTTSRIVSSSSKQPPPPPPRPQSEEYYISLFKSKEDTEAYQQWPVSSILECQVQTVAHRKQGPVLPTLLITLVDRERKRRSSRAGFIPTGKEPSNPMLWFRIPPDEQTPSLHEWARFIMALKTPMSPEDSPITPTSSTQAFSPRPFDNVDYFARPNSGGNRMANRALQNSASTASYSTGTRERPLTFSSGSPSLRSKRSDVSSPSSNYPIQQMANYSIGGQHYTTVLPTDLPSPVNTTGDGHGDFGGWTMAQGRESVSSPHHGRGSLSSHMQPPSIAESSSPPGPRETILDRAFVMRHQHGKAAEVPGEEKLSSVARFDALMREAEDRRQQRQMASRAQAQQGQLRSTFEADDSSESDPEARDEDDTDSDDGNFSDLQAPGAAPLMTPSTKRALQHLTGRLDPTDSPSSPRPGIARNPISFHSEAAVPLAHAPPARPHTAHDKMRRDAQRAQSTQYLPSSFSADLASHASEDTTPRQSSSTTKRLSFTEFTKRLSSTSSLLMVQTNASRGSIHETDVNASSPSPRTTLRPSLSGHAPSRDRIRSGDDIPPENRCSWRNNLGIVVPTEGGFF</sequence>
<evidence type="ECO:0000256" key="1">
    <source>
        <dbReference type="SAM" id="MobiDB-lite"/>
    </source>
</evidence>
<evidence type="ECO:0008006" key="4">
    <source>
        <dbReference type="Google" id="ProtNLM"/>
    </source>
</evidence>
<comment type="caution">
    <text evidence="2">The sequence shown here is derived from an EMBL/GenBank/DDBJ whole genome shotgun (WGS) entry which is preliminary data.</text>
</comment>
<evidence type="ECO:0000313" key="3">
    <source>
        <dbReference type="Proteomes" id="UP000887229"/>
    </source>
</evidence>
<name>A0A9P7ZNT3_9HYPO</name>
<feature type="region of interest" description="Disordered" evidence="1">
    <location>
        <begin position="557"/>
        <end position="599"/>
    </location>
</feature>
<feature type="compositionally biased region" description="Polar residues" evidence="1">
    <location>
        <begin position="524"/>
        <end position="533"/>
    </location>
</feature>
<feature type="compositionally biased region" description="Polar residues" evidence="1">
    <location>
        <begin position="181"/>
        <end position="190"/>
    </location>
</feature>
<gene>
    <name evidence="2" type="ORF">F5Z01DRAFT_685685</name>
</gene>
<reference evidence="2" key="1">
    <citation type="journal article" date="2021" name="IMA Fungus">
        <title>Genomic characterization of three marine fungi, including Emericellopsis atlantica sp. nov. with signatures of a generalist lifestyle and marine biomass degradation.</title>
        <authorList>
            <person name="Hagestad O.C."/>
            <person name="Hou L."/>
            <person name="Andersen J.H."/>
            <person name="Hansen E.H."/>
            <person name="Altermark B."/>
            <person name="Li C."/>
            <person name="Kuhnert E."/>
            <person name="Cox R.J."/>
            <person name="Crous P.W."/>
            <person name="Spatafora J.W."/>
            <person name="Lail K."/>
            <person name="Amirebrahimi M."/>
            <person name="Lipzen A."/>
            <person name="Pangilinan J."/>
            <person name="Andreopoulos W."/>
            <person name="Hayes R.D."/>
            <person name="Ng V."/>
            <person name="Grigoriev I.V."/>
            <person name="Jackson S.A."/>
            <person name="Sutton T.D.S."/>
            <person name="Dobson A.D.W."/>
            <person name="Rama T."/>
        </authorList>
    </citation>
    <scope>NUCLEOTIDE SEQUENCE</scope>
    <source>
        <strain evidence="2">TS7</strain>
    </source>
</reference>
<feature type="region of interest" description="Disordered" evidence="1">
    <location>
        <begin position="39"/>
        <end position="72"/>
    </location>
</feature>
<feature type="region of interest" description="Disordered" evidence="1">
    <location>
        <begin position="175"/>
        <end position="256"/>
    </location>
</feature>